<dbReference type="InterPro" id="IPR001853">
    <property type="entry name" value="DSBA-like_thioredoxin_dom"/>
</dbReference>
<sequence>MAPPQISIKLCYDIVSPFSYLAFEILTRYRKLWNIDLELCPYFLGGIMVAAENKPPMTIKRKGDYLITDLGRLAGEADLKININWGGSPPLTLNVARFLRAYKDVASPKELGDVTRRLYIQMFEHEVPPSSLAFLGCLTPDLIPEDKFSDVVARSQSQEIKDLIKVESAALVNDYGTFGFPWIIVRRADGTTASFFGSDRFENMAWWLGSEYKWNGPRPDVPGSKL</sequence>
<comment type="catalytic activity">
    <reaction evidence="4">
        <text>RX + glutathione = an S-substituted glutathione + a halide anion + H(+)</text>
        <dbReference type="Rhea" id="RHEA:16437"/>
        <dbReference type="ChEBI" id="CHEBI:15378"/>
        <dbReference type="ChEBI" id="CHEBI:16042"/>
        <dbReference type="ChEBI" id="CHEBI:17792"/>
        <dbReference type="ChEBI" id="CHEBI:57925"/>
        <dbReference type="ChEBI" id="CHEBI:90779"/>
        <dbReference type="EC" id="2.5.1.18"/>
    </reaction>
</comment>
<evidence type="ECO:0000256" key="1">
    <source>
        <dbReference type="ARBA" id="ARBA00006494"/>
    </source>
</evidence>
<protein>
    <recommendedName>
        <fullName evidence="5">Glutathione S-transferase kappa 1</fullName>
        <ecNumber evidence="2">2.5.1.18</ecNumber>
    </recommendedName>
    <alternativeName>
        <fullName evidence="6">GST class-kappa</fullName>
    </alternativeName>
</protein>
<proteinExistence type="inferred from homology"/>
<dbReference type="PANTHER" id="PTHR42943">
    <property type="entry name" value="GLUTATHIONE S-TRANSFERASE KAPPA"/>
    <property type="match status" value="1"/>
</dbReference>
<evidence type="ECO:0000256" key="4">
    <source>
        <dbReference type="ARBA" id="ARBA00047960"/>
    </source>
</evidence>
<comment type="caution">
    <text evidence="8">The sequence shown here is derived from an EMBL/GenBank/DDBJ whole genome shotgun (WGS) entry which is preliminary data.</text>
</comment>
<dbReference type="GO" id="GO:0006749">
    <property type="term" value="P:glutathione metabolic process"/>
    <property type="evidence" value="ECO:0007669"/>
    <property type="project" value="TreeGrafter"/>
</dbReference>
<keyword evidence="3 8" id="KW-0808">Transferase</keyword>
<evidence type="ECO:0000256" key="5">
    <source>
        <dbReference type="ARBA" id="ARBA00073833"/>
    </source>
</evidence>
<evidence type="ECO:0000259" key="7">
    <source>
        <dbReference type="Pfam" id="PF01323"/>
    </source>
</evidence>
<evidence type="ECO:0000256" key="6">
    <source>
        <dbReference type="ARBA" id="ARBA00083519"/>
    </source>
</evidence>
<evidence type="ECO:0000256" key="3">
    <source>
        <dbReference type="ARBA" id="ARBA00022679"/>
    </source>
</evidence>
<gene>
    <name evidence="8" type="ORF">CTheo_1127</name>
</gene>
<evidence type="ECO:0000256" key="2">
    <source>
        <dbReference type="ARBA" id="ARBA00012452"/>
    </source>
</evidence>
<dbReference type="SUPFAM" id="SSF52833">
    <property type="entry name" value="Thioredoxin-like"/>
    <property type="match status" value="1"/>
</dbReference>
<name>A0A5N5QUM6_9AGAM</name>
<dbReference type="OrthoDB" id="4664297at2759"/>
<evidence type="ECO:0000313" key="9">
    <source>
        <dbReference type="Proteomes" id="UP000383932"/>
    </source>
</evidence>
<dbReference type="GO" id="GO:0004364">
    <property type="term" value="F:glutathione transferase activity"/>
    <property type="evidence" value="ECO:0007669"/>
    <property type="project" value="UniProtKB-EC"/>
</dbReference>
<dbReference type="GO" id="GO:0005777">
    <property type="term" value="C:peroxisome"/>
    <property type="evidence" value="ECO:0007669"/>
    <property type="project" value="TreeGrafter"/>
</dbReference>
<dbReference type="InterPro" id="IPR051924">
    <property type="entry name" value="GST_Kappa/NadH"/>
</dbReference>
<dbReference type="AlphaFoldDB" id="A0A5N5QUM6"/>
<dbReference type="GO" id="GO:0004602">
    <property type="term" value="F:glutathione peroxidase activity"/>
    <property type="evidence" value="ECO:0007669"/>
    <property type="project" value="TreeGrafter"/>
</dbReference>
<dbReference type="FunFam" id="3.40.30.10:FF:000096">
    <property type="entry name" value="Glutathione S-transferase kappa"/>
    <property type="match status" value="1"/>
</dbReference>
<dbReference type="InterPro" id="IPR036249">
    <property type="entry name" value="Thioredoxin-like_sf"/>
</dbReference>
<dbReference type="PANTHER" id="PTHR42943:SF2">
    <property type="entry name" value="GLUTATHIONE S-TRANSFERASE KAPPA 1"/>
    <property type="match status" value="1"/>
</dbReference>
<dbReference type="GO" id="GO:0005739">
    <property type="term" value="C:mitochondrion"/>
    <property type="evidence" value="ECO:0007669"/>
    <property type="project" value="TreeGrafter"/>
</dbReference>
<dbReference type="Gene3D" id="3.40.30.10">
    <property type="entry name" value="Glutaredoxin"/>
    <property type="match status" value="1"/>
</dbReference>
<organism evidence="8 9">
    <name type="scientific">Ceratobasidium theobromae</name>
    <dbReference type="NCBI Taxonomy" id="1582974"/>
    <lineage>
        <taxon>Eukaryota</taxon>
        <taxon>Fungi</taxon>
        <taxon>Dikarya</taxon>
        <taxon>Basidiomycota</taxon>
        <taxon>Agaricomycotina</taxon>
        <taxon>Agaricomycetes</taxon>
        <taxon>Cantharellales</taxon>
        <taxon>Ceratobasidiaceae</taxon>
        <taxon>Ceratobasidium</taxon>
    </lineage>
</organism>
<accession>A0A5N5QUM6</accession>
<dbReference type="Proteomes" id="UP000383932">
    <property type="component" value="Unassembled WGS sequence"/>
</dbReference>
<dbReference type="Pfam" id="PF01323">
    <property type="entry name" value="DSBA"/>
    <property type="match status" value="1"/>
</dbReference>
<evidence type="ECO:0000313" key="8">
    <source>
        <dbReference type="EMBL" id="KAB5595450.1"/>
    </source>
</evidence>
<feature type="domain" description="DSBA-like thioredoxin" evidence="7">
    <location>
        <begin position="8"/>
        <end position="205"/>
    </location>
</feature>
<dbReference type="EMBL" id="SSOP01000009">
    <property type="protein sequence ID" value="KAB5595450.1"/>
    <property type="molecule type" value="Genomic_DNA"/>
</dbReference>
<dbReference type="EC" id="2.5.1.18" evidence="2"/>
<keyword evidence="9" id="KW-1185">Reference proteome</keyword>
<reference evidence="8 9" key="1">
    <citation type="journal article" date="2019" name="Fungal Biol. Biotechnol.">
        <title>Draft genome sequence of fastidious pathogen Ceratobasidium theobromae, which causes vascular-streak dieback in Theobroma cacao.</title>
        <authorList>
            <person name="Ali S.S."/>
            <person name="Asman A."/>
            <person name="Shao J."/>
            <person name="Firmansyah A.P."/>
            <person name="Susilo A.W."/>
            <person name="Rosmana A."/>
            <person name="McMahon P."/>
            <person name="Junaid M."/>
            <person name="Guest D."/>
            <person name="Kheng T.Y."/>
            <person name="Meinhardt L.W."/>
            <person name="Bailey B.A."/>
        </authorList>
    </citation>
    <scope>NUCLEOTIDE SEQUENCE [LARGE SCALE GENOMIC DNA]</scope>
    <source>
        <strain evidence="8 9">CT2</strain>
    </source>
</reference>
<comment type="similarity">
    <text evidence="1">Belongs to the GST superfamily. Kappa family.</text>
</comment>